<dbReference type="EMBL" id="JAHLQL010000001">
    <property type="protein sequence ID" value="MBU5590430.1"/>
    <property type="molecule type" value="Genomic_DNA"/>
</dbReference>
<keyword evidence="1" id="KW-0472">Membrane</keyword>
<name>A0ABS6EW21_9CLOT</name>
<keyword evidence="1" id="KW-0812">Transmembrane</keyword>
<gene>
    <name evidence="2" type="ORF">KQI89_01505</name>
</gene>
<dbReference type="RefSeq" id="WP_032121406.1">
    <property type="nucleotide sequence ID" value="NZ_JAHLQL010000001.1"/>
</dbReference>
<evidence type="ECO:0008006" key="4">
    <source>
        <dbReference type="Google" id="ProtNLM"/>
    </source>
</evidence>
<feature type="transmembrane region" description="Helical" evidence="1">
    <location>
        <begin position="6"/>
        <end position="26"/>
    </location>
</feature>
<feature type="transmembrane region" description="Helical" evidence="1">
    <location>
        <begin position="62"/>
        <end position="80"/>
    </location>
</feature>
<comment type="caution">
    <text evidence="2">The sequence shown here is derived from an EMBL/GenBank/DDBJ whole genome shotgun (WGS) entry which is preliminary data.</text>
</comment>
<evidence type="ECO:0000313" key="2">
    <source>
        <dbReference type="EMBL" id="MBU5590430.1"/>
    </source>
</evidence>
<protein>
    <recommendedName>
        <fullName evidence="4">DUF3784 domain-containing protein</fullName>
    </recommendedName>
</protein>
<keyword evidence="3" id="KW-1185">Reference proteome</keyword>
<reference evidence="2 3" key="1">
    <citation type="submission" date="2021-06" db="EMBL/GenBank/DDBJ databases">
        <authorList>
            <person name="Sun Q."/>
            <person name="Li D."/>
        </authorList>
    </citation>
    <scope>NUCLEOTIDE SEQUENCE [LARGE SCALE GENOMIC DNA]</scope>
    <source>
        <strain evidence="2 3">MSJ-4</strain>
    </source>
</reference>
<keyword evidence="1" id="KW-1133">Transmembrane helix</keyword>
<dbReference type="Proteomes" id="UP000736583">
    <property type="component" value="Unassembled WGS sequence"/>
</dbReference>
<organism evidence="2 3">
    <name type="scientific">Clostridium simiarum</name>
    <dbReference type="NCBI Taxonomy" id="2841506"/>
    <lineage>
        <taxon>Bacteria</taxon>
        <taxon>Bacillati</taxon>
        <taxon>Bacillota</taxon>
        <taxon>Clostridia</taxon>
        <taxon>Eubacteriales</taxon>
        <taxon>Clostridiaceae</taxon>
        <taxon>Clostridium</taxon>
    </lineage>
</organism>
<feature type="transmembrane region" description="Helical" evidence="1">
    <location>
        <begin position="86"/>
        <end position="106"/>
    </location>
</feature>
<sequence>MFITSISMSYIFLIIGVISLLCFLYFKFIAISSSKGDERSKAILGNMKNPELWRNVNNKMSYVSLFWTIISLGGFIYLKFFMNSTLLSIFIPFIYLALIIISSLIFSRKNEKSV</sequence>
<accession>A0ABS6EW21</accession>
<evidence type="ECO:0000313" key="3">
    <source>
        <dbReference type="Proteomes" id="UP000736583"/>
    </source>
</evidence>
<evidence type="ECO:0000256" key="1">
    <source>
        <dbReference type="SAM" id="Phobius"/>
    </source>
</evidence>
<proteinExistence type="predicted"/>